<accession>A0A329MHI3</accession>
<reference evidence="1 2" key="1">
    <citation type="journal article" date="2009" name="Int. J. Syst. Evol. Microbiol.">
        <title>Paenibacillus contaminans sp. nov., isolated from a contaminated laboratory plate.</title>
        <authorList>
            <person name="Chou J.H."/>
            <person name="Lee J.H."/>
            <person name="Lin M.C."/>
            <person name="Chang P.S."/>
            <person name="Arun A.B."/>
            <person name="Young C.C."/>
            <person name="Chen W.M."/>
        </authorList>
    </citation>
    <scope>NUCLEOTIDE SEQUENCE [LARGE SCALE GENOMIC DNA]</scope>
    <source>
        <strain evidence="1 2">CKOBP-6</strain>
    </source>
</reference>
<dbReference type="Proteomes" id="UP000250369">
    <property type="component" value="Unassembled WGS sequence"/>
</dbReference>
<name>A0A329MHI3_9BACL</name>
<proteinExistence type="predicted"/>
<gene>
    <name evidence="1" type="ORF">DQG23_22095</name>
</gene>
<organism evidence="1 2">
    <name type="scientific">Paenibacillus contaminans</name>
    <dbReference type="NCBI Taxonomy" id="450362"/>
    <lineage>
        <taxon>Bacteria</taxon>
        <taxon>Bacillati</taxon>
        <taxon>Bacillota</taxon>
        <taxon>Bacilli</taxon>
        <taxon>Bacillales</taxon>
        <taxon>Paenibacillaceae</taxon>
        <taxon>Paenibacillus</taxon>
    </lineage>
</organism>
<evidence type="ECO:0000313" key="1">
    <source>
        <dbReference type="EMBL" id="RAV19230.1"/>
    </source>
</evidence>
<dbReference type="OrthoDB" id="337762at2"/>
<comment type="caution">
    <text evidence="1">The sequence shown here is derived from an EMBL/GenBank/DDBJ whole genome shotgun (WGS) entry which is preliminary data.</text>
</comment>
<protein>
    <recommendedName>
        <fullName evidence="3">Neutral/alkaline non-lysosomal ceramidase N-terminal domain-containing protein</fullName>
    </recommendedName>
</protein>
<keyword evidence="2" id="KW-1185">Reference proteome</keyword>
<evidence type="ECO:0008006" key="3">
    <source>
        <dbReference type="Google" id="ProtNLM"/>
    </source>
</evidence>
<sequence>MTQRNLRAGAAVLPITPPLGIDMLGFVNRMKAGTGYGEPMEVGAIAVESGGQRVIIVSIDMAVCPLDRAEEIRASFAKAGSCPKHAVLVNFNHSHGLPGFPAAVKLGGQYPEYTLKERLFADYVAEMAASAVELAVFRLEDAEMGLGVSAVEGLSVNRRERTQDGGTILGWNPDGVCDRSVQTVCFKRQDQSVIATAVNFACHPVVIGKDVTEYSSDFVGPLRKTVKQILGGECIFLQGAAGNILPLEGFCRTKGLEVEFGTKLALKAIESVLNPVEPATVIEKHDFASTTPISLYRRKAMKSDCAQAQPVISAAEQWVRFPYEKLPTRQELSAEIERRERELAELTAHPDPRTSPNTIRYHIAWAKETIRTIEEGSIQTAAEAPLQAIRIGNFGICAAPGEIFNEIGLAVKEISKAKVTFYCGYSNGVLGYFPTAAEYAFGGYEPSVSHRGYAQPSAFDPQCESILIETGVNLLNELFNE</sequence>
<dbReference type="EMBL" id="QMFB01000013">
    <property type="protein sequence ID" value="RAV19230.1"/>
    <property type="molecule type" value="Genomic_DNA"/>
</dbReference>
<dbReference type="RefSeq" id="WP_113033048.1">
    <property type="nucleotide sequence ID" value="NZ_QMFB01000013.1"/>
</dbReference>
<dbReference type="AlphaFoldDB" id="A0A329MHI3"/>
<evidence type="ECO:0000313" key="2">
    <source>
        <dbReference type="Proteomes" id="UP000250369"/>
    </source>
</evidence>